<name>A0A382F5U8_9ZZZZ</name>
<dbReference type="AlphaFoldDB" id="A0A382F5U8"/>
<dbReference type="InterPro" id="IPR006175">
    <property type="entry name" value="YjgF/YER057c/UK114"/>
</dbReference>
<organism evidence="1">
    <name type="scientific">marine metagenome</name>
    <dbReference type="NCBI Taxonomy" id="408172"/>
    <lineage>
        <taxon>unclassified sequences</taxon>
        <taxon>metagenomes</taxon>
        <taxon>ecological metagenomes</taxon>
    </lineage>
</organism>
<protein>
    <submittedName>
        <fullName evidence="1">Uncharacterized protein</fullName>
    </submittedName>
</protein>
<dbReference type="SUPFAM" id="SSF55298">
    <property type="entry name" value="YjgF-like"/>
    <property type="match status" value="1"/>
</dbReference>
<gene>
    <name evidence="1" type="ORF">METZ01_LOCUS211250</name>
</gene>
<dbReference type="PANTHER" id="PTHR43857">
    <property type="entry name" value="BLR7761 PROTEIN"/>
    <property type="match status" value="1"/>
</dbReference>
<dbReference type="CDD" id="cd00448">
    <property type="entry name" value="YjgF_YER057c_UK114_family"/>
    <property type="match status" value="1"/>
</dbReference>
<dbReference type="Gene3D" id="3.30.1330.40">
    <property type="entry name" value="RutC-like"/>
    <property type="match status" value="1"/>
</dbReference>
<evidence type="ECO:0000313" key="1">
    <source>
        <dbReference type="EMBL" id="SVB58396.1"/>
    </source>
</evidence>
<reference evidence="1" key="1">
    <citation type="submission" date="2018-05" db="EMBL/GenBank/DDBJ databases">
        <authorList>
            <person name="Lanie J.A."/>
            <person name="Ng W.-L."/>
            <person name="Kazmierczak K.M."/>
            <person name="Andrzejewski T.M."/>
            <person name="Davidsen T.M."/>
            <person name="Wayne K.J."/>
            <person name="Tettelin H."/>
            <person name="Glass J.I."/>
            <person name="Rusch D."/>
            <person name="Podicherti R."/>
            <person name="Tsui H.-C.T."/>
            <person name="Winkler M.E."/>
        </authorList>
    </citation>
    <scope>NUCLEOTIDE SEQUENCE</scope>
</reference>
<dbReference type="PANTHER" id="PTHR43857:SF1">
    <property type="entry name" value="YJGH FAMILY PROTEIN"/>
    <property type="match status" value="1"/>
</dbReference>
<accession>A0A382F5U8</accession>
<sequence>MDKEFKNYPDIAPVMGAYSRATKVGNTFYMAGCTAGDSTASLPDQVRVTLDKIKGVMEAEGQSMGDVVKLTTFVTDVLEWRANGDAINGVFKAIFQGKYPPNTMIGCAALALPSMKVEIEAIAIF</sequence>
<dbReference type="InterPro" id="IPR035959">
    <property type="entry name" value="RutC-like_sf"/>
</dbReference>
<dbReference type="Pfam" id="PF01042">
    <property type="entry name" value="Ribonuc_L-PSP"/>
    <property type="match status" value="1"/>
</dbReference>
<dbReference type="EMBL" id="UINC01048178">
    <property type="protein sequence ID" value="SVB58396.1"/>
    <property type="molecule type" value="Genomic_DNA"/>
</dbReference>
<proteinExistence type="predicted"/>